<dbReference type="FunCoup" id="A8XUE8">
    <property type="interactions" value="79"/>
</dbReference>
<dbReference type="AlphaFoldDB" id="A8XUE8"/>
<evidence type="ECO:0000313" key="14">
    <source>
        <dbReference type="Proteomes" id="UP000008549"/>
    </source>
</evidence>
<dbReference type="Gene3D" id="3.30.559.10">
    <property type="entry name" value="Chloramphenicol acetyltransferase-like domain"/>
    <property type="match status" value="1"/>
</dbReference>
<evidence type="ECO:0000256" key="8">
    <source>
        <dbReference type="ARBA" id="ARBA00023136"/>
    </source>
</evidence>
<dbReference type="GO" id="GO:0006631">
    <property type="term" value="P:fatty acid metabolic process"/>
    <property type="evidence" value="ECO:0000318"/>
    <property type="project" value="GO_Central"/>
</dbReference>
<evidence type="ECO:0000256" key="9">
    <source>
        <dbReference type="ARBA" id="ARBA00023315"/>
    </source>
</evidence>
<evidence type="ECO:0000259" key="12">
    <source>
        <dbReference type="Pfam" id="PF00755"/>
    </source>
</evidence>
<dbReference type="EMBL" id="HE601047">
    <property type="protein sequence ID" value="CAP36273.2"/>
    <property type="molecule type" value="Genomic_DNA"/>
</dbReference>
<dbReference type="OMA" id="WKLSTSH"/>
<evidence type="ECO:0000256" key="5">
    <source>
        <dbReference type="ARBA" id="ARBA00022832"/>
    </source>
</evidence>
<evidence type="ECO:0000256" key="7">
    <source>
        <dbReference type="ARBA" id="ARBA00023098"/>
    </source>
</evidence>
<dbReference type="Pfam" id="PF00755">
    <property type="entry name" value="Carn_acyltransf"/>
    <property type="match status" value="1"/>
</dbReference>
<keyword evidence="5" id="KW-0276">Fatty acid metabolism</keyword>
<keyword evidence="6" id="KW-1133">Transmembrane helix</keyword>
<dbReference type="eggNOG" id="KOG3716">
    <property type="taxonomic scope" value="Eukaryota"/>
</dbReference>
<dbReference type="InterPro" id="IPR042231">
    <property type="entry name" value="Cho/carn_acyl_trans_2"/>
</dbReference>
<protein>
    <submittedName>
        <fullName evidence="13">Protein CBR-CPT-6</fullName>
    </submittedName>
</protein>
<keyword evidence="4" id="KW-0812">Transmembrane</keyword>
<dbReference type="PANTHER" id="PTHR22589">
    <property type="entry name" value="CARNITINE O-ACYLTRANSFERASE"/>
    <property type="match status" value="1"/>
</dbReference>
<evidence type="ECO:0000313" key="13">
    <source>
        <dbReference type="EMBL" id="CAP36273.2"/>
    </source>
</evidence>
<reference evidence="13 14" key="2">
    <citation type="journal article" date="2011" name="PLoS Genet.">
        <title>Caenorhabditis briggsae recombinant inbred line genotypes reveal inter-strain incompatibility and the evolution of recombination.</title>
        <authorList>
            <person name="Ross J.A."/>
            <person name="Koboldt D.C."/>
            <person name="Staisch J.E."/>
            <person name="Chamberlin H.M."/>
            <person name="Gupta B.P."/>
            <person name="Miller R.D."/>
            <person name="Baird S.E."/>
            <person name="Haag E.S."/>
        </authorList>
    </citation>
    <scope>NUCLEOTIDE SEQUENCE [LARGE SCALE GENOMIC DNA]</scope>
    <source>
        <strain evidence="13 14">AF16</strain>
    </source>
</reference>
<evidence type="ECO:0000313" key="15">
    <source>
        <dbReference type="WormBase" id="CBG18947"/>
    </source>
</evidence>
<evidence type="ECO:0000256" key="4">
    <source>
        <dbReference type="ARBA" id="ARBA00022692"/>
    </source>
</evidence>
<dbReference type="SUPFAM" id="SSF52777">
    <property type="entry name" value="CoA-dependent acyltransferases"/>
    <property type="match status" value="2"/>
</dbReference>
<dbReference type="InterPro" id="IPR000542">
    <property type="entry name" value="Carn_acyl_trans"/>
</dbReference>
<dbReference type="GO" id="GO:0016020">
    <property type="term" value="C:membrane"/>
    <property type="evidence" value="ECO:0007669"/>
    <property type="project" value="UniProtKB-SubCell"/>
</dbReference>
<dbReference type="GO" id="GO:0005739">
    <property type="term" value="C:mitochondrion"/>
    <property type="evidence" value="ECO:0000318"/>
    <property type="project" value="GO_Central"/>
</dbReference>
<comment type="similarity">
    <text evidence="2 11">Belongs to the carnitine/choline acetyltransferase family.</text>
</comment>
<dbReference type="PROSITE" id="PS00440">
    <property type="entry name" value="ACYLTRANSF_C_2"/>
    <property type="match status" value="1"/>
</dbReference>
<organism evidence="13 14">
    <name type="scientific">Caenorhabditis briggsae</name>
    <dbReference type="NCBI Taxonomy" id="6238"/>
    <lineage>
        <taxon>Eukaryota</taxon>
        <taxon>Metazoa</taxon>
        <taxon>Ecdysozoa</taxon>
        <taxon>Nematoda</taxon>
        <taxon>Chromadorea</taxon>
        <taxon>Rhabditida</taxon>
        <taxon>Rhabditina</taxon>
        <taxon>Rhabditomorpha</taxon>
        <taxon>Rhabditoidea</taxon>
        <taxon>Rhabditidae</taxon>
        <taxon>Peloderinae</taxon>
        <taxon>Caenorhabditis</taxon>
    </lineage>
</organism>
<dbReference type="PANTHER" id="PTHR22589:SF99">
    <property type="entry name" value="CHOLINE_CARNITINE ACYLTRANSFERASE DOMAIN-CONTAINING PROTEIN"/>
    <property type="match status" value="1"/>
</dbReference>
<keyword evidence="8" id="KW-0472">Membrane</keyword>
<name>A8XUE8_CAEBR</name>
<dbReference type="GO" id="GO:0004095">
    <property type="term" value="F:carnitine O-palmitoyltransferase activity"/>
    <property type="evidence" value="ECO:0000318"/>
    <property type="project" value="GO_Central"/>
</dbReference>
<keyword evidence="3 11" id="KW-0808">Transferase</keyword>
<evidence type="ECO:0000256" key="3">
    <source>
        <dbReference type="ARBA" id="ARBA00022679"/>
    </source>
</evidence>
<dbReference type="InParanoid" id="A8XUE8"/>
<dbReference type="FunFam" id="3.30.559.10:FF:000002">
    <property type="entry name" value="carnitine O-palmitoyltransferase 1, liver isoform"/>
    <property type="match status" value="1"/>
</dbReference>
<evidence type="ECO:0000256" key="1">
    <source>
        <dbReference type="ARBA" id="ARBA00004141"/>
    </source>
</evidence>
<keyword evidence="9 11" id="KW-0012">Acyltransferase</keyword>
<dbReference type="InterPro" id="IPR039551">
    <property type="entry name" value="Cho/carn_acyl_trans"/>
</dbReference>
<keyword evidence="7" id="KW-0443">Lipid metabolism</keyword>
<dbReference type="FunFam" id="3.30.559.70:FF:000013">
    <property type="entry name" value="Carnitine Palmitoyl Transferase"/>
    <property type="match status" value="1"/>
</dbReference>
<evidence type="ECO:0000256" key="10">
    <source>
        <dbReference type="PIRSR" id="PIRSR600542-1"/>
    </source>
</evidence>
<dbReference type="WormBase" id="CBG18947">
    <property type="protein sequence ID" value="CBP11178"/>
    <property type="gene ID" value="WBGene00038244"/>
    <property type="gene designation" value="Cbr-cpt-6"/>
</dbReference>
<evidence type="ECO:0000256" key="2">
    <source>
        <dbReference type="ARBA" id="ARBA00005232"/>
    </source>
</evidence>
<gene>
    <name evidence="15" type="primary">cpt-6</name>
    <name evidence="13" type="synonym">Cbr-cpt-6</name>
    <name evidence="15" type="ORF">CBG18947</name>
    <name evidence="13" type="ORF">CBG_18947</name>
</gene>
<keyword evidence="14" id="KW-1185">Reference proteome</keyword>
<feature type="domain" description="Choline/carnitine acyltransferase" evidence="12">
    <location>
        <begin position="150"/>
        <end position="750"/>
    </location>
</feature>
<dbReference type="Proteomes" id="UP000008549">
    <property type="component" value="Unassembled WGS sequence"/>
</dbReference>
<accession>A8XUE8</accession>
<dbReference type="PROSITE" id="PS00439">
    <property type="entry name" value="ACYLTRANSF_C_1"/>
    <property type="match status" value="1"/>
</dbReference>
<dbReference type="HOGENOM" id="CLU_013513_2_0_1"/>
<evidence type="ECO:0000256" key="6">
    <source>
        <dbReference type="ARBA" id="ARBA00022989"/>
    </source>
</evidence>
<reference evidence="13 14" key="1">
    <citation type="journal article" date="2003" name="PLoS Biol.">
        <title>The genome sequence of Caenorhabditis briggsae: a platform for comparative genomics.</title>
        <authorList>
            <person name="Stein L.D."/>
            <person name="Bao Z."/>
            <person name="Blasiar D."/>
            <person name="Blumenthal T."/>
            <person name="Brent M.R."/>
            <person name="Chen N."/>
            <person name="Chinwalla A."/>
            <person name="Clarke L."/>
            <person name="Clee C."/>
            <person name="Coghlan A."/>
            <person name="Coulson A."/>
            <person name="D'Eustachio P."/>
            <person name="Fitch D.H."/>
            <person name="Fulton L.A."/>
            <person name="Fulton R.E."/>
            <person name="Griffiths-Jones S."/>
            <person name="Harris T.W."/>
            <person name="Hillier L.W."/>
            <person name="Kamath R."/>
            <person name="Kuwabara P.E."/>
            <person name="Mardis E.R."/>
            <person name="Marra M.A."/>
            <person name="Miner T.L."/>
            <person name="Minx P."/>
            <person name="Mullikin J.C."/>
            <person name="Plumb R.W."/>
            <person name="Rogers J."/>
            <person name="Schein J.E."/>
            <person name="Sohrmann M."/>
            <person name="Spieth J."/>
            <person name="Stajich J.E."/>
            <person name="Wei C."/>
            <person name="Willey D."/>
            <person name="Wilson R.K."/>
            <person name="Durbin R."/>
            <person name="Waterston R.H."/>
        </authorList>
    </citation>
    <scope>NUCLEOTIDE SEQUENCE [LARGE SCALE GENOMIC DNA]</scope>
    <source>
        <strain evidence="13 14">AF16</strain>
    </source>
</reference>
<evidence type="ECO:0000256" key="11">
    <source>
        <dbReference type="RuleBase" id="RU003801"/>
    </source>
</evidence>
<feature type="active site" description="Proton acceptor" evidence="10">
    <location>
        <position position="446"/>
    </location>
</feature>
<dbReference type="Gene3D" id="3.30.559.70">
    <property type="entry name" value="Choline/Carnitine o-acyltransferase, domain 2"/>
    <property type="match status" value="1"/>
</dbReference>
<comment type="subcellular location">
    <subcellularLocation>
        <location evidence="1">Membrane</location>
        <topology evidence="1">Multi-pass membrane protein</topology>
    </subcellularLocation>
</comment>
<dbReference type="InterPro" id="IPR023213">
    <property type="entry name" value="CAT-like_dom_sf"/>
</dbReference>
<dbReference type="GO" id="GO:0009437">
    <property type="term" value="P:carnitine metabolic process"/>
    <property type="evidence" value="ECO:0000318"/>
    <property type="project" value="GO_Central"/>
</dbReference>
<dbReference type="STRING" id="6238.A8XUE8"/>
<proteinExistence type="inferred from homology"/>
<sequence>MSSKKKTVRSPYPLPTKFPTPLEQASYKTYNWIENSLWPVKPIPYVATTVALAATLHYKYPENAILDVLPKFSSEAAEIAKTALVSAVGTYAGVFTLRKLLKYFYFSYKGFLFDNPKKPCLKTKIWGIVRHILSISPPILESCDRLLPNLPVPALNDTITEYLYSMKHILTEQELETITKQAQTFLDEEGKKLQRYTNLYSLFTDNYVTSFWQKYAYLHGRYPLLINSSVAHCDLLRDKDSTRAHRAARVTWIEVMSHLAVDRQQYKPLGDGLVCTRHYKNMYAVTRVPGEKIDQLKLHGVQKHIVVVLRGKYYKVHVVDDKNNIYTIEQLTKIFHEMISRDEKEEGVIGKVAALTHDTRDAWCKNRKKYFLENETNAQILKEIESAVFFFTLDEDDNYGYDPKDPEVLNNFLANTLSGDGTNRWVDKSLNYICSKNARCGGTTEHSIADGAEFDHIMENFVYVDLEIVGYKSVEEQEKMASMSDNEKSSLKLATPLKFDVPDETMLTEITRCYEAHQVSKNDLDLFALAFRDFGKGRIKKCGVSPDAFIQMAIQLANYRDQGKFVLTYEPASVRFFANSRTETLRTVNDDSCAFVEAMLNENETVRKSKCVGKKIKIKFQKDAKIALLKKACETHVLRNKKCMVGQGVDRHLFVLYILSQGTGIESQFLDNYISQKWKLSTSHVPNVTNQCDEDTDPDNTWLGACFGAVAADGYGICYRFGGNHGIFANITSYHSAANTDSTRFAKLLSESFHELSDLFV</sequence>